<reference evidence="1" key="1">
    <citation type="submission" date="2025-08" db="UniProtKB">
        <authorList>
            <consortium name="Ensembl"/>
        </authorList>
    </citation>
    <scope>IDENTIFICATION</scope>
</reference>
<dbReference type="Ensembl" id="ENSMALT00000013967.1">
    <property type="protein sequence ID" value="ENSMALP00000013673.1"/>
    <property type="gene ID" value="ENSMALG00000009664.1"/>
</dbReference>
<sequence>MGKTKELPQKFNIPSFTTGSIIRKFKTCGTAANLPDHGRQPKISSRALSNLVRTAKKTPRVTGS</sequence>
<reference evidence="1" key="2">
    <citation type="submission" date="2025-09" db="UniProtKB">
        <authorList>
            <consortium name="Ensembl"/>
        </authorList>
    </citation>
    <scope>IDENTIFICATION</scope>
</reference>
<name>A0A3Q3J5B5_MONAL</name>
<evidence type="ECO:0000313" key="2">
    <source>
        <dbReference type="Proteomes" id="UP000261600"/>
    </source>
</evidence>
<proteinExistence type="predicted"/>
<protein>
    <submittedName>
        <fullName evidence="1">Uncharacterized protein</fullName>
    </submittedName>
</protein>
<keyword evidence="2" id="KW-1185">Reference proteome</keyword>
<accession>A0A3Q3J5B5</accession>
<evidence type="ECO:0000313" key="1">
    <source>
        <dbReference type="Ensembl" id="ENSMALP00000013673.1"/>
    </source>
</evidence>
<organism evidence="1 2">
    <name type="scientific">Monopterus albus</name>
    <name type="common">Swamp eel</name>
    <dbReference type="NCBI Taxonomy" id="43700"/>
    <lineage>
        <taxon>Eukaryota</taxon>
        <taxon>Metazoa</taxon>
        <taxon>Chordata</taxon>
        <taxon>Craniata</taxon>
        <taxon>Vertebrata</taxon>
        <taxon>Euteleostomi</taxon>
        <taxon>Actinopterygii</taxon>
        <taxon>Neopterygii</taxon>
        <taxon>Teleostei</taxon>
        <taxon>Neoteleostei</taxon>
        <taxon>Acanthomorphata</taxon>
        <taxon>Anabantaria</taxon>
        <taxon>Synbranchiformes</taxon>
        <taxon>Synbranchidae</taxon>
        <taxon>Monopterus</taxon>
    </lineage>
</organism>
<dbReference type="AlphaFoldDB" id="A0A3Q3J5B5"/>
<dbReference type="Proteomes" id="UP000261600">
    <property type="component" value="Unplaced"/>
</dbReference>